<evidence type="ECO:0000256" key="2">
    <source>
        <dbReference type="ARBA" id="ARBA00023015"/>
    </source>
</evidence>
<dbReference type="InterPro" id="IPR001789">
    <property type="entry name" value="Sig_transdc_resp-reg_receiver"/>
</dbReference>
<keyword evidence="4" id="KW-0804">Transcription</keyword>
<evidence type="ECO:0000256" key="3">
    <source>
        <dbReference type="ARBA" id="ARBA00023125"/>
    </source>
</evidence>
<dbReference type="AlphaFoldDB" id="A0A645BKV0"/>
<keyword evidence="1" id="KW-0597">Phosphoprotein</keyword>
<dbReference type="SUPFAM" id="SSF52172">
    <property type="entry name" value="CheY-like"/>
    <property type="match status" value="1"/>
</dbReference>
<evidence type="ECO:0000259" key="6">
    <source>
        <dbReference type="PROSITE" id="PS50110"/>
    </source>
</evidence>
<dbReference type="GO" id="GO:0006355">
    <property type="term" value="P:regulation of DNA-templated transcription"/>
    <property type="evidence" value="ECO:0007669"/>
    <property type="project" value="InterPro"/>
</dbReference>
<keyword evidence="3" id="KW-0238">DNA-binding</keyword>
<dbReference type="PANTHER" id="PTHR43214:SF24">
    <property type="entry name" value="TRANSCRIPTIONAL REGULATORY PROTEIN NARL-RELATED"/>
    <property type="match status" value="1"/>
</dbReference>
<dbReference type="InterPro" id="IPR016032">
    <property type="entry name" value="Sig_transdc_resp-reg_C-effctor"/>
</dbReference>
<evidence type="ECO:0000256" key="4">
    <source>
        <dbReference type="ARBA" id="ARBA00023163"/>
    </source>
</evidence>
<dbReference type="InterPro" id="IPR000792">
    <property type="entry name" value="Tscrpt_reg_LuxR_C"/>
</dbReference>
<dbReference type="PROSITE" id="PS00622">
    <property type="entry name" value="HTH_LUXR_1"/>
    <property type="match status" value="1"/>
</dbReference>
<dbReference type="Pfam" id="PF00196">
    <property type="entry name" value="GerE"/>
    <property type="match status" value="1"/>
</dbReference>
<name>A0A645BKV0_9ZZZZ</name>
<evidence type="ECO:0000259" key="5">
    <source>
        <dbReference type="PROSITE" id="PS50043"/>
    </source>
</evidence>
<dbReference type="PANTHER" id="PTHR43214">
    <property type="entry name" value="TWO-COMPONENT RESPONSE REGULATOR"/>
    <property type="match status" value="1"/>
</dbReference>
<dbReference type="EMBL" id="VSSQ01020742">
    <property type="protein sequence ID" value="MPM65832.1"/>
    <property type="molecule type" value="Genomic_DNA"/>
</dbReference>
<proteinExistence type="predicted"/>
<dbReference type="SUPFAM" id="SSF46894">
    <property type="entry name" value="C-terminal effector domain of the bipartite response regulators"/>
    <property type="match status" value="1"/>
</dbReference>
<dbReference type="PROSITE" id="PS50043">
    <property type="entry name" value="HTH_LUXR_2"/>
    <property type="match status" value="1"/>
</dbReference>
<feature type="domain" description="Response regulatory" evidence="6">
    <location>
        <begin position="3"/>
        <end position="119"/>
    </location>
</feature>
<sequence length="213" mass="22426">MISVLLVDDDPLVRTGLRMILGLDAELTLAGEAADGEEALTRIEETRPDVVLLDVPMPVLDGLGVLRRLQGRPDAPAVIVLTTFDTDDHVLRALAAGARGFLLKDVDPAEMIAAVKVAHRGDPVLSPAVTATVIRAATAAPVTDPAAVAMVAELTDREREVAGLLLAGRTNAEIGHRLAMSLATVKAHITRIFTKLAVDNRVSAAMVLRDAGL</sequence>
<accession>A0A645BKV0</accession>
<dbReference type="Gene3D" id="3.40.50.2300">
    <property type="match status" value="1"/>
</dbReference>
<keyword evidence="2" id="KW-0805">Transcription regulation</keyword>
<dbReference type="SMART" id="SM00421">
    <property type="entry name" value="HTH_LUXR"/>
    <property type="match status" value="1"/>
</dbReference>
<dbReference type="GO" id="GO:0000160">
    <property type="term" value="P:phosphorelay signal transduction system"/>
    <property type="evidence" value="ECO:0007669"/>
    <property type="project" value="InterPro"/>
</dbReference>
<gene>
    <name evidence="7" type="primary">liaR_10</name>
    <name evidence="7" type="ORF">SDC9_112736</name>
</gene>
<dbReference type="SMART" id="SM00448">
    <property type="entry name" value="REC"/>
    <property type="match status" value="1"/>
</dbReference>
<dbReference type="InterPro" id="IPR011006">
    <property type="entry name" value="CheY-like_superfamily"/>
</dbReference>
<reference evidence="7" key="1">
    <citation type="submission" date="2019-08" db="EMBL/GenBank/DDBJ databases">
        <authorList>
            <person name="Kucharzyk K."/>
            <person name="Murdoch R.W."/>
            <person name="Higgins S."/>
            <person name="Loffler F."/>
        </authorList>
    </citation>
    <scope>NUCLEOTIDE SEQUENCE</scope>
</reference>
<dbReference type="InterPro" id="IPR039420">
    <property type="entry name" value="WalR-like"/>
</dbReference>
<evidence type="ECO:0000313" key="7">
    <source>
        <dbReference type="EMBL" id="MPM65832.1"/>
    </source>
</evidence>
<dbReference type="PRINTS" id="PR00038">
    <property type="entry name" value="HTHLUXR"/>
</dbReference>
<dbReference type="PROSITE" id="PS50110">
    <property type="entry name" value="RESPONSE_REGULATORY"/>
    <property type="match status" value="1"/>
</dbReference>
<dbReference type="GO" id="GO:0003677">
    <property type="term" value="F:DNA binding"/>
    <property type="evidence" value="ECO:0007669"/>
    <property type="project" value="UniProtKB-KW"/>
</dbReference>
<dbReference type="InterPro" id="IPR058245">
    <property type="entry name" value="NreC/VraR/RcsB-like_REC"/>
</dbReference>
<protein>
    <submittedName>
        <fullName evidence="7">Transcriptional regulatory protein LiaR</fullName>
    </submittedName>
</protein>
<comment type="caution">
    <text evidence="7">The sequence shown here is derived from an EMBL/GenBank/DDBJ whole genome shotgun (WGS) entry which is preliminary data.</text>
</comment>
<dbReference type="Pfam" id="PF00072">
    <property type="entry name" value="Response_reg"/>
    <property type="match status" value="1"/>
</dbReference>
<dbReference type="CDD" id="cd06170">
    <property type="entry name" value="LuxR_C_like"/>
    <property type="match status" value="1"/>
</dbReference>
<evidence type="ECO:0000256" key="1">
    <source>
        <dbReference type="ARBA" id="ARBA00022553"/>
    </source>
</evidence>
<organism evidence="7">
    <name type="scientific">bioreactor metagenome</name>
    <dbReference type="NCBI Taxonomy" id="1076179"/>
    <lineage>
        <taxon>unclassified sequences</taxon>
        <taxon>metagenomes</taxon>
        <taxon>ecological metagenomes</taxon>
    </lineage>
</organism>
<dbReference type="CDD" id="cd17535">
    <property type="entry name" value="REC_NarL-like"/>
    <property type="match status" value="1"/>
</dbReference>
<feature type="domain" description="HTH luxR-type" evidence="5">
    <location>
        <begin position="147"/>
        <end position="212"/>
    </location>
</feature>